<gene>
    <name evidence="1" type="ORF">DAT39_023644</name>
</gene>
<proteinExistence type="predicted"/>
<name>A0A8J4T0F9_CLAMG</name>
<protein>
    <submittedName>
        <fullName evidence="1">Uncharacterized protein</fullName>
    </submittedName>
</protein>
<evidence type="ECO:0000313" key="2">
    <source>
        <dbReference type="Proteomes" id="UP000727407"/>
    </source>
</evidence>
<sequence length="93" mass="10668">MFLNIRYVQLKVGLTLVQVKVLAFYSHSLIPRCSSALIPDLLLKFMYKWSTEMVICFTARMTLGHVCPPWRVNSIKLKMNKILGNNIIEGPLT</sequence>
<dbReference type="Proteomes" id="UP000727407">
    <property type="component" value="Unassembled WGS sequence"/>
</dbReference>
<comment type="caution">
    <text evidence="1">The sequence shown here is derived from an EMBL/GenBank/DDBJ whole genome shotgun (WGS) entry which is preliminary data.</text>
</comment>
<dbReference type="AlphaFoldDB" id="A0A8J4T0F9"/>
<organism evidence="1 2">
    <name type="scientific">Clarias magur</name>
    <name type="common">Asian catfish</name>
    <name type="synonym">Macropteronotus magur</name>
    <dbReference type="NCBI Taxonomy" id="1594786"/>
    <lineage>
        <taxon>Eukaryota</taxon>
        <taxon>Metazoa</taxon>
        <taxon>Chordata</taxon>
        <taxon>Craniata</taxon>
        <taxon>Vertebrata</taxon>
        <taxon>Euteleostomi</taxon>
        <taxon>Actinopterygii</taxon>
        <taxon>Neopterygii</taxon>
        <taxon>Teleostei</taxon>
        <taxon>Ostariophysi</taxon>
        <taxon>Siluriformes</taxon>
        <taxon>Clariidae</taxon>
        <taxon>Clarias</taxon>
    </lineage>
</organism>
<reference evidence="1" key="1">
    <citation type="submission" date="2020-07" db="EMBL/GenBank/DDBJ databases">
        <title>Clarias magur genome sequencing, assembly and annotation.</title>
        <authorList>
            <person name="Kushwaha B."/>
            <person name="Kumar R."/>
            <person name="Das P."/>
            <person name="Joshi C.G."/>
            <person name="Kumar D."/>
            <person name="Nagpure N.S."/>
            <person name="Pandey M."/>
            <person name="Agarwal S."/>
            <person name="Srivastava S."/>
            <person name="Singh M."/>
            <person name="Sahoo L."/>
            <person name="Jayasankar P."/>
            <person name="Meher P.K."/>
            <person name="Koringa P.G."/>
            <person name="Iquebal M.A."/>
            <person name="Das S.P."/>
            <person name="Bit A."/>
            <person name="Patnaik S."/>
            <person name="Patel N."/>
            <person name="Shah T.M."/>
            <person name="Hinsu A."/>
            <person name="Jena J.K."/>
        </authorList>
    </citation>
    <scope>NUCLEOTIDE SEQUENCE</scope>
    <source>
        <strain evidence="1">CIFAMagur01</strain>
        <tissue evidence="1">Testis</tissue>
    </source>
</reference>
<evidence type="ECO:0000313" key="1">
    <source>
        <dbReference type="EMBL" id="KAF5879853.1"/>
    </source>
</evidence>
<accession>A0A8J4T0F9</accession>
<keyword evidence="2" id="KW-1185">Reference proteome</keyword>
<dbReference type="EMBL" id="QNUK01002491">
    <property type="protein sequence ID" value="KAF5879853.1"/>
    <property type="molecule type" value="Genomic_DNA"/>
</dbReference>